<gene>
    <name evidence="5" type="ORF">O3P69_019410</name>
</gene>
<keyword evidence="3" id="KW-0812">Transmembrane</keyword>
<dbReference type="PANTHER" id="PTHR11927:SF9">
    <property type="entry name" value="L-FUCOSYLTRANSFERASE"/>
    <property type="match status" value="1"/>
</dbReference>
<dbReference type="PANTHER" id="PTHR11927">
    <property type="entry name" value="GALACTOSIDE 2-L-FUCOSYLTRANSFERASE"/>
    <property type="match status" value="1"/>
</dbReference>
<proteinExistence type="inferred from homology"/>
<reference evidence="5 6" key="1">
    <citation type="submission" date="2023-03" db="EMBL/GenBank/DDBJ databases">
        <title>High-quality genome of Scylla paramamosain provides insights in environmental adaptation.</title>
        <authorList>
            <person name="Zhang L."/>
        </authorList>
    </citation>
    <scope>NUCLEOTIDE SEQUENCE [LARGE SCALE GENOMIC DNA]</scope>
    <source>
        <strain evidence="5">LZ_2023a</strain>
        <tissue evidence="5">Muscle</tissue>
    </source>
</reference>
<dbReference type="GO" id="GO:0005975">
    <property type="term" value="P:carbohydrate metabolic process"/>
    <property type="evidence" value="ECO:0007669"/>
    <property type="project" value="InterPro"/>
</dbReference>
<keyword evidence="6" id="KW-1185">Reference proteome</keyword>
<evidence type="ECO:0000256" key="4">
    <source>
        <dbReference type="SAM" id="MobiDB-lite"/>
    </source>
</evidence>
<dbReference type="GO" id="GO:0032580">
    <property type="term" value="C:Golgi cisterna membrane"/>
    <property type="evidence" value="ECO:0007669"/>
    <property type="project" value="UniProtKB-SubCell"/>
</dbReference>
<comment type="caution">
    <text evidence="5">The sequence shown here is derived from an EMBL/GenBank/DDBJ whole genome shotgun (WGS) entry which is preliminary data.</text>
</comment>
<dbReference type="CDD" id="cd11301">
    <property type="entry name" value="Fut1_Fut2_like"/>
    <property type="match status" value="1"/>
</dbReference>
<comment type="subcellular location">
    <subcellularLocation>
        <location evidence="3">Golgi apparatus</location>
        <location evidence="3">Golgi stack membrane</location>
        <topology evidence="3">Single-pass type II membrane protein</topology>
    </subcellularLocation>
</comment>
<organism evidence="5 6">
    <name type="scientific">Scylla paramamosain</name>
    <name type="common">Mud crab</name>
    <dbReference type="NCBI Taxonomy" id="85552"/>
    <lineage>
        <taxon>Eukaryota</taxon>
        <taxon>Metazoa</taxon>
        <taxon>Ecdysozoa</taxon>
        <taxon>Arthropoda</taxon>
        <taxon>Crustacea</taxon>
        <taxon>Multicrustacea</taxon>
        <taxon>Malacostraca</taxon>
        <taxon>Eumalacostraca</taxon>
        <taxon>Eucarida</taxon>
        <taxon>Decapoda</taxon>
        <taxon>Pleocyemata</taxon>
        <taxon>Brachyura</taxon>
        <taxon>Eubrachyura</taxon>
        <taxon>Portunoidea</taxon>
        <taxon>Portunidae</taxon>
        <taxon>Portuninae</taxon>
        <taxon>Scylla</taxon>
    </lineage>
</organism>
<comment type="similarity">
    <text evidence="3">Belongs to the glycosyltransferase 11 family.</text>
</comment>
<protein>
    <recommendedName>
        <fullName evidence="3">L-Fucosyltransferase</fullName>
        <ecNumber evidence="3">2.4.1.-</ecNumber>
    </recommendedName>
</protein>
<accession>A0AAW0SW17</accession>
<evidence type="ECO:0000256" key="2">
    <source>
        <dbReference type="ARBA" id="ARBA00022679"/>
    </source>
</evidence>
<evidence type="ECO:0000313" key="6">
    <source>
        <dbReference type="Proteomes" id="UP001487740"/>
    </source>
</evidence>
<sequence length="405" mass="46681">MATLRQKRILALGSGLLCFVYVLLFPKPLDKHRRLPKDVDNNTLSSTELENLLVICRSLPILNTTASRTNEQADPRPSPLKDPLPLPSQSGCFPYLSELYVQPVPEHDCDQPYVTVNQAGRLGNKMCQYASLYLLRHLFGVRVSTLDKMHATLDKFFKSIVMPVRKPSCFVGKVKSISYMDLYDKLYRAEARAWTNTTSSVIIEPLLDTSYHVYDFPEPRDLFLEHRKLIHTLFKFRDEVMKNAVQNINNALKSFNATYHQRDFPIVTVHVRRTDYEGHLKMLYKLTQLGKLYYTNAFEFYKKRLKRPLFLVVSDDPKWCKENLQAKDVLVIASEVPAEDMAAMSLGDHHITSYGTFSFMAALLGNGNITHPLTTNPRYNLVRCVDSPVFHRVPRSDKQEVYKQR</sequence>
<dbReference type="Proteomes" id="UP001487740">
    <property type="component" value="Unassembled WGS sequence"/>
</dbReference>
<keyword evidence="3" id="KW-0735">Signal-anchor</keyword>
<dbReference type="InterPro" id="IPR002516">
    <property type="entry name" value="Glyco_trans_11"/>
</dbReference>
<feature type="region of interest" description="Disordered" evidence="4">
    <location>
        <begin position="66"/>
        <end position="85"/>
    </location>
</feature>
<evidence type="ECO:0000256" key="3">
    <source>
        <dbReference type="RuleBase" id="RU363129"/>
    </source>
</evidence>
<dbReference type="Pfam" id="PF01531">
    <property type="entry name" value="Glyco_transf_11"/>
    <property type="match status" value="1"/>
</dbReference>
<dbReference type="EC" id="2.4.1.-" evidence="3"/>
<name>A0AAW0SW17_SCYPA</name>
<dbReference type="GO" id="GO:0008107">
    <property type="term" value="F:galactoside 2-alpha-L-fucosyltransferase activity"/>
    <property type="evidence" value="ECO:0007669"/>
    <property type="project" value="InterPro"/>
</dbReference>
<keyword evidence="1 3" id="KW-0328">Glycosyltransferase</keyword>
<dbReference type="EMBL" id="JARAKH010000043">
    <property type="protein sequence ID" value="KAK8379480.1"/>
    <property type="molecule type" value="Genomic_DNA"/>
</dbReference>
<keyword evidence="3" id="KW-0325">Glycoprotein</keyword>
<keyword evidence="3" id="KW-0333">Golgi apparatus</keyword>
<evidence type="ECO:0000313" key="5">
    <source>
        <dbReference type="EMBL" id="KAK8379480.1"/>
    </source>
</evidence>
<comment type="pathway">
    <text evidence="3">Protein modification; protein glycosylation.</text>
</comment>
<keyword evidence="2 3" id="KW-0808">Transferase</keyword>
<feature type="compositionally biased region" description="Pro residues" evidence="4">
    <location>
        <begin position="76"/>
        <end position="85"/>
    </location>
</feature>
<dbReference type="AlphaFoldDB" id="A0AAW0SW17"/>
<evidence type="ECO:0000256" key="1">
    <source>
        <dbReference type="ARBA" id="ARBA00022676"/>
    </source>
</evidence>